<feature type="region of interest" description="Disordered" evidence="1">
    <location>
        <begin position="280"/>
        <end position="311"/>
    </location>
</feature>
<feature type="domain" description="ParB-like N-terminal" evidence="2">
    <location>
        <begin position="23"/>
        <end position="120"/>
    </location>
</feature>
<evidence type="ECO:0000313" key="3">
    <source>
        <dbReference type="EMBL" id="TPG76328.1"/>
    </source>
</evidence>
<dbReference type="SMART" id="SM00470">
    <property type="entry name" value="ParB"/>
    <property type="match status" value="1"/>
</dbReference>
<dbReference type="EMBL" id="RCZE01000008">
    <property type="protein sequence ID" value="TPG76328.1"/>
    <property type="molecule type" value="Genomic_DNA"/>
</dbReference>
<proteinExistence type="predicted"/>
<dbReference type="Gene3D" id="1.10.10.2830">
    <property type="match status" value="1"/>
</dbReference>
<protein>
    <recommendedName>
        <fullName evidence="2">ParB-like N-terminal domain-containing protein</fullName>
    </recommendedName>
</protein>
<dbReference type="AlphaFoldDB" id="A0A502HT17"/>
<dbReference type="Proteomes" id="UP000317933">
    <property type="component" value="Unassembled WGS sequence"/>
</dbReference>
<comment type="caution">
    <text evidence="3">The sequence shown here is derived from an EMBL/GenBank/DDBJ whole genome shotgun (WGS) entry which is preliminary data.</text>
</comment>
<accession>A0A502HT17</accession>
<dbReference type="RefSeq" id="WP_140668767.1">
    <property type="nucleotide sequence ID" value="NZ_RCZE01000008.1"/>
</dbReference>
<dbReference type="InterPro" id="IPR003115">
    <property type="entry name" value="ParB_N"/>
</dbReference>
<dbReference type="Pfam" id="PF17762">
    <property type="entry name" value="HTH_ParB"/>
    <property type="match status" value="1"/>
</dbReference>
<evidence type="ECO:0000313" key="4">
    <source>
        <dbReference type="Proteomes" id="UP000317933"/>
    </source>
</evidence>
<name>A0A502HT17_9PSED</name>
<organism evidence="3 4">
    <name type="scientific">Pseudomonas arsenicoxydans</name>
    <dbReference type="NCBI Taxonomy" id="702115"/>
    <lineage>
        <taxon>Bacteria</taxon>
        <taxon>Pseudomonadati</taxon>
        <taxon>Pseudomonadota</taxon>
        <taxon>Gammaproteobacteria</taxon>
        <taxon>Pseudomonadales</taxon>
        <taxon>Pseudomonadaceae</taxon>
        <taxon>Pseudomonas</taxon>
    </lineage>
</organism>
<dbReference type="SUPFAM" id="SSF109709">
    <property type="entry name" value="KorB DNA-binding domain-like"/>
    <property type="match status" value="1"/>
</dbReference>
<reference evidence="3 4" key="1">
    <citation type="journal article" date="2019" name="Environ. Microbiol.">
        <title>Species interactions and distinct microbial communities in high Arctic permafrost affected cryosols are associated with the CH4 and CO2 gas fluxes.</title>
        <authorList>
            <person name="Altshuler I."/>
            <person name="Hamel J."/>
            <person name="Turney S."/>
            <person name="Magnuson E."/>
            <person name="Levesque R."/>
            <person name="Greer C."/>
            <person name="Whyte L.G."/>
        </authorList>
    </citation>
    <scope>NUCLEOTIDE SEQUENCE [LARGE SCALE GENOMIC DNA]</scope>
    <source>
        <strain evidence="3 4">E3</strain>
    </source>
</reference>
<sequence>MTVKYSYEGLIKDGVIKRARTGLQVKYETLVLGWNARNHNARWEESIVALTDYLREGGQVPAIEVHLNTATGELVIVEGYRRHESYRRLLAEGRPVDLIDIVPFKGNNAERIARIATSNNQLGLAALEYANMYRELAALHISSTEIAQLVKKSRPHVDDHLLLAYANVDVRNLLESNHVSTETAVKFLREYGEEAGKYLEAELQKARGQGKAKVTKGTVKGKSLPKKIVTGLIASVDSFTASLDDEIRKKLFLIEQAGTVDTETIPVPAKTLQELLDSHGNAEAARAKQSAKQREREAKAAQQELEEGVHG</sequence>
<dbReference type="InterPro" id="IPR041468">
    <property type="entry name" value="HTH_ParB/Spo0J"/>
</dbReference>
<gene>
    <name evidence="3" type="ORF">EAH78_18365</name>
</gene>
<evidence type="ECO:0000256" key="1">
    <source>
        <dbReference type="SAM" id="MobiDB-lite"/>
    </source>
</evidence>
<evidence type="ECO:0000259" key="2">
    <source>
        <dbReference type="SMART" id="SM00470"/>
    </source>
</evidence>